<feature type="transmembrane region" description="Helical" evidence="5">
    <location>
        <begin position="52"/>
        <end position="74"/>
    </location>
</feature>
<evidence type="ECO:0000256" key="5">
    <source>
        <dbReference type="SAM" id="Phobius"/>
    </source>
</evidence>
<feature type="transmembrane region" description="Helical" evidence="5">
    <location>
        <begin position="337"/>
        <end position="358"/>
    </location>
</feature>
<feature type="transmembrane region" description="Helical" evidence="5">
    <location>
        <begin position="215"/>
        <end position="233"/>
    </location>
</feature>
<dbReference type="PANTHER" id="PTHR23534:SF1">
    <property type="entry name" value="MAJOR FACILITATOR SUPERFAMILY PROTEIN"/>
    <property type="match status" value="1"/>
</dbReference>
<dbReference type="PANTHER" id="PTHR23534">
    <property type="entry name" value="MFS PERMEASE"/>
    <property type="match status" value="1"/>
</dbReference>
<dbReference type="Gene3D" id="1.20.1250.20">
    <property type="entry name" value="MFS general substrate transporter like domains"/>
    <property type="match status" value="1"/>
</dbReference>
<feature type="domain" description="Major facilitator superfamily (MFS) profile" evidence="6">
    <location>
        <begin position="51"/>
        <end position="451"/>
    </location>
</feature>
<evidence type="ECO:0000313" key="8">
    <source>
        <dbReference type="Proteomes" id="UP000628079"/>
    </source>
</evidence>
<keyword evidence="4 5" id="KW-0472">Membrane</keyword>
<feature type="transmembrane region" description="Helical" evidence="5">
    <location>
        <begin position="118"/>
        <end position="151"/>
    </location>
</feature>
<proteinExistence type="predicted"/>
<feature type="transmembrane region" description="Helical" evidence="5">
    <location>
        <begin position="364"/>
        <end position="389"/>
    </location>
</feature>
<evidence type="ECO:0000256" key="3">
    <source>
        <dbReference type="ARBA" id="ARBA00022989"/>
    </source>
</evidence>
<dbReference type="InterPro" id="IPR011701">
    <property type="entry name" value="MFS"/>
</dbReference>
<comment type="subcellular location">
    <subcellularLocation>
        <location evidence="1">Cell membrane</location>
        <topology evidence="1">Multi-pass membrane protein</topology>
    </subcellularLocation>
</comment>
<dbReference type="InterPro" id="IPR020846">
    <property type="entry name" value="MFS_dom"/>
</dbReference>
<feature type="transmembrane region" description="Helical" evidence="5">
    <location>
        <begin position="86"/>
        <end position="106"/>
    </location>
</feature>
<dbReference type="Pfam" id="PF07690">
    <property type="entry name" value="MFS_1"/>
    <property type="match status" value="1"/>
</dbReference>
<sequence>MHWTAGPFRSEVRSTHFGRESRDGWDGILGRVTDAAPLEETTRDDPVQRRTVATLSMSQVLGGISLASGVAVGALLAEEVSGSPTYAGLGSTFQVIGSALIAVPMARVSAARGRRPGLALGYVLSFAGALGLIVSGIVGSFALLLVASLLFGGSTASNNQARYAAADLAQPAHRGRDLSLVVWATTIGSVLGPNLVGPSEPVSRLLGIPRLTGPFVFSLVGLTLAVAVLMWRLRPDPLVEARRRAVDLDPHAAGRTHGSITRGLRVIAARPQALLGVLTLALGHMTMVSVMVMTPLHMRHGHADLTVIGFVISMHILGMFAFSPLTGMAVDRLGGRTVAMVGSGILVVATLLASSAPMGHSNRLLAGLFLLGLGWSCTLVSGSTLLTAAVPTGERPGAQGASDLVMGLSAGLGGALAGVVVDRASFSALALGALVVAVSIGVAALVLRDREAISVR</sequence>
<dbReference type="Proteomes" id="UP000628079">
    <property type="component" value="Unassembled WGS sequence"/>
</dbReference>
<keyword evidence="3 5" id="KW-1133">Transmembrane helix</keyword>
<dbReference type="AlphaFoldDB" id="A0A8H9KRI9"/>
<evidence type="ECO:0000256" key="4">
    <source>
        <dbReference type="ARBA" id="ARBA00023136"/>
    </source>
</evidence>
<gene>
    <name evidence="7" type="ORF">GCM10011314_21980</name>
</gene>
<protein>
    <submittedName>
        <fullName evidence="7">Tetracycline resistance protein</fullName>
    </submittedName>
</protein>
<dbReference type="InterPro" id="IPR036259">
    <property type="entry name" value="MFS_trans_sf"/>
</dbReference>
<feature type="transmembrane region" description="Helical" evidence="5">
    <location>
        <begin position="273"/>
        <end position="293"/>
    </location>
</feature>
<feature type="transmembrane region" description="Helical" evidence="5">
    <location>
        <begin position="305"/>
        <end position="325"/>
    </location>
</feature>
<dbReference type="GO" id="GO:0005886">
    <property type="term" value="C:plasma membrane"/>
    <property type="evidence" value="ECO:0007669"/>
    <property type="project" value="UniProtKB-SubCell"/>
</dbReference>
<dbReference type="PROSITE" id="PS50850">
    <property type="entry name" value="MFS"/>
    <property type="match status" value="1"/>
</dbReference>
<feature type="transmembrane region" description="Helical" evidence="5">
    <location>
        <begin position="401"/>
        <end position="420"/>
    </location>
</feature>
<organism evidence="7 8">
    <name type="scientific">Knoellia flava</name>
    <dbReference type="NCBI Taxonomy" id="913969"/>
    <lineage>
        <taxon>Bacteria</taxon>
        <taxon>Bacillati</taxon>
        <taxon>Actinomycetota</taxon>
        <taxon>Actinomycetes</taxon>
        <taxon>Micrococcales</taxon>
        <taxon>Intrasporangiaceae</taxon>
        <taxon>Knoellia</taxon>
    </lineage>
</organism>
<evidence type="ECO:0000256" key="2">
    <source>
        <dbReference type="ARBA" id="ARBA00022692"/>
    </source>
</evidence>
<evidence type="ECO:0000256" key="1">
    <source>
        <dbReference type="ARBA" id="ARBA00004651"/>
    </source>
</evidence>
<reference evidence="7" key="2">
    <citation type="submission" date="2020-09" db="EMBL/GenBank/DDBJ databases">
        <authorList>
            <person name="Sun Q."/>
            <person name="Zhou Y."/>
        </authorList>
    </citation>
    <scope>NUCLEOTIDE SEQUENCE</scope>
    <source>
        <strain evidence="7">CGMCC 1.10749</strain>
    </source>
</reference>
<evidence type="ECO:0000259" key="6">
    <source>
        <dbReference type="PROSITE" id="PS50850"/>
    </source>
</evidence>
<keyword evidence="2 5" id="KW-0812">Transmembrane</keyword>
<dbReference type="SUPFAM" id="SSF103473">
    <property type="entry name" value="MFS general substrate transporter"/>
    <property type="match status" value="1"/>
</dbReference>
<name>A0A8H9KRI9_9MICO</name>
<accession>A0A8H9KRI9</accession>
<evidence type="ECO:0000313" key="7">
    <source>
        <dbReference type="EMBL" id="GGB81989.1"/>
    </source>
</evidence>
<feature type="transmembrane region" description="Helical" evidence="5">
    <location>
        <begin position="426"/>
        <end position="447"/>
    </location>
</feature>
<reference evidence="7" key="1">
    <citation type="journal article" date="2014" name="Int. J. Syst. Evol. Microbiol.">
        <title>Complete genome sequence of Corynebacterium casei LMG S-19264T (=DSM 44701T), isolated from a smear-ripened cheese.</title>
        <authorList>
            <consortium name="US DOE Joint Genome Institute (JGI-PGF)"/>
            <person name="Walter F."/>
            <person name="Albersmeier A."/>
            <person name="Kalinowski J."/>
            <person name="Ruckert C."/>
        </authorList>
    </citation>
    <scope>NUCLEOTIDE SEQUENCE</scope>
    <source>
        <strain evidence="7">CGMCC 1.10749</strain>
    </source>
</reference>
<dbReference type="GO" id="GO:0022857">
    <property type="term" value="F:transmembrane transporter activity"/>
    <property type="evidence" value="ECO:0007669"/>
    <property type="project" value="InterPro"/>
</dbReference>
<comment type="caution">
    <text evidence="7">The sequence shown here is derived from an EMBL/GenBank/DDBJ whole genome shotgun (WGS) entry which is preliminary data.</text>
</comment>
<dbReference type="EMBL" id="BMEA01000002">
    <property type="protein sequence ID" value="GGB81989.1"/>
    <property type="molecule type" value="Genomic_DNA"/>
</dbReference>